<dbReference type="AlphaFoldDB" id="A0A2I0BH36"/>
<keyword evidence="2" id="KW-1185">Reference proteome</keyword>
<reference evidence="1 2" key="1">
    <citation type="journal article" date="2017" name="Nature">
        <title>The Apostasia genome and the evolution of orchids.</title>
        <authorList>
            <person name="Zhang G.Q."/>
            <person name="Liu K.W."/>
            <person name="Li Z."/>
            <person name="Lohaus R."/>
            <person name="Hsiao Y.Y."/>
            <person name="Niu S.C."/>
            <person name="Wang J.Y."/>
            <person name="Lin Y.C."/>
            <person name="Xu Q."/>
            <person name="Chen L.J."/>
            <person name="Yoshida K."/>
            <person name="Fujiwara S."/>
            <person name="Wang Z.W."/>
            <person name="Zhang Y.Q."/>
            <person name="Mitsuda N."/>
            <person name="Wang M."/>
            <person name="Liu G.H."/>
            <person name="Pecoraro L."/>
            <person name="Huang H.X."/>
            <person name="Xiao X.J."/>
            <person name="Lin M."/>
            <person name="Wu X.Y."/>
            <person name="Wu W.L."/>
            <person name="Chen Y.Y."/>
            <person name="Chang S.B."/>
            <person name="Sakamoto S."/>
            <person name="Ohme-Takagi M."/>
            <person name="Yagi M."/>
            <person name="Zeng S.J."/>
            <person name="Shen C.Y."/>
            <person name="Yeh C.M."/>
            <person name="Luo Y.B."/>
            <person name="Tsai W.C."/>
            <person name="Van de Peer Y."/>
            <person name="Liu Z.J."/>
        </authorList>
    </citation>
    <scope>NUCLEOTIDE SEQUENCE [LARGE SCALE GENOMIC DNA]</scope>
    <source>
        <strain evidence="2">cv. Shenzhen</strain>
        <tissue evidence="1">Stem</tissue>
    </source>
</reference>
<organism evidence="1 2">
    <name type="scientific">Apostasia shenzhenica</name>
    <dbReference type="NCBI Taxonomy" id="1088818"/>
    <lineage>
        <taxon>Eukaryota</taxon>
        <taxon>Viridiplantae</taxon>
        <taxon>Streptophyta</taxon>
        <taxon>Embryophyta</taxon>
        <taxon>Tracheophyta</taxon>
        <taxon>Spermatophyta</taxon>
        <taxon>Magnoliopsida</taxon>
        <taxon>Liliopsida</taxon>
        <taxon>Asparagales</taxon>
        <taxon>Orchidaceae</taxon>
        <taxon>Apostasioideae</taxon>
        <taxon>Apostasia</taxon>
    </lineage>
</organism>
<gene>
    <name evidence="1" type="ORF">AXF42_Ash004598</name>
</gene>
<protein>
    <submittedName>
        <fullName evidence="1">Uncharacterized protein</fullName>
    </submittedName>
</protein>
<evidence type="ECO:0000313" key="1">
    <source>
        <dbReference type="EMBL" id="PKA67106.1"/>
    </source>
</evidence>
<dbReference type="Proteomes" id="UP000236161">
    <property type="component" value="Unassembled WGS sequence"/>
</dbReference>
<proteinExistence type="predicted"/>
<evidence type="ECO:0000313" key="2">
    <source>
        <dbReference type="Proteomes" id="UP000236161"/>
    </source>
</evidence>
<sequence>MVTAQIHFVLLTQPKLKRLIQCSLLTAFGPKSLGLLFLEVPDGASHVRAEPA</sequence>
<dbReference type="EMBL" id="KZ451883">
    <property type="protein sequence ID" value="PKA67106.1"/>
    <property type="molecule type" value="Genomic_DNA"/>
</dbReference>
<accession>A0A2I0BH36</accession>
<name>A0A2I0BH36_9ASPA</name>